<comment type="caution">
    <text evidence="1">The sequence shown here is derived from an EMBL/GenBank/DDBJ whole genome shotgun (WGS) entry which is preliminary data.</text>
</comment>
<dbReference type="AlphaFoldDB" id="G9YTS8"/>
<evidence type="ECO:0000313" key="2">
    <source>
        <dbReference type="Proteomes" id="UP000004459"/>
    </source>
</evidence>
<accession>G9YTS8</accession>
<protein>
    <submittedName>
        <fullName evidence="1">Uncharacterized protein</fullName>
    </submittedName>
</protein>
<organism evidence="1 2">
    <name type="scientific">Flavonifractor plautii ATCC 29863</name>
    <dbReference type="NCBI Taxonomy" id="411475"/>
    <lineage>
        <taxon>Bacteria</taxon>
        <taxon>Bacillati</taxon>
        <taxon>Bacillota</taxon>
        <taxon>Clostridia</taxon>
        <taxon>Eubacteriales</taxon>
        <taxon>Oscillospiraceae</taxon>
        <taxon>Flavonifractor</taxon>
    </lineage>
</organism>
<dbReference type="STRING" id="292800.A4U99_02975"/>
<dbReference type="EMBL" id="AGCK01000239">
    <property type="protein sequence ID" value="EHM43489.1"/>
    <property type="molecule type" value="Genomic_DNA"/>
</dbReference>
<name>G9YTS8_FLAPL</name>
<sequence>MEPKYPGLVERYVNLGDCYDRAGLQPLRQELMGCMKGYKACYQRAYRCLTAAAQIGEDLRSLLLTPALEAKMAKRARGILSREVKKGDGEAGRAVQRFLGGVTWKGVLCQFETVDALCKRVYELADTYGLAHSMLTHLAAGALAAGHDVIVCPSPLFPDRMEHLLIPGLSLAFVSASPSLPYPKRPYRRIRLDAMADAELLRRNKARLKFSRKVSAALVEEAVDSLAQAKAMHDELEGLYNPHVDFDRVYQTAQAITDELTARL</sequence>
<dbReference type="PATRIC" id="fig|411475.3.peg.2538"/>
<dbReference type="Proteomes" id="UP000004459">
    <property type="component" value="Unassembled WGS sequence"/>
</dbReference>
<evidence type="ECO:0000313" key="1">
    <source>
        <dbReference type="EMBL" id="EHM43489.1"/>
    </source>
</evidence>
<gene>
    <name evidence="1" type="ORF">HMPREF0372_02940</name>
</gene>
<reference evidence="1 2" key="1">
    <citation type="submission" date="2011-08" db="EMBL/GenBank/DDBJ databases">
        <authorList>
            <person name="Weinstock G."/>
            <person name="Sodergren E."/>
            <person name="Clifton S."/>
            <person name="Fulton L."/>
            <person name="Fulton B."/>
            <person name="Courtney L."/>
            <person name="Fronick C."/>
            <person name="Harrison M."/>
            <person name="Strong C."/>
            <person name="Farmer C."/>
            <person name="Delahaunty K."/>
            <person name="Markovic C."/>
            <person name="Hall O."/>
            <person name="Minx P."/>
            <person name="Tomlinson C."/>
            <person name="Mitreva M."/>
            <person name="Hou S."/>
            <person name="Chen J."/>
            <person name="Wollam A."/>
            <person name="Pepin K.H."/>
            <person name="Johnson M."/>
            <person name="Bhonagiri V."/>
            <person name="Zhang X."/>
            <person name="Suruliraj S."/>
            <person name="Warren W."/>
            <person name="Chinwalla A."/>
            <person name="Mardis E.R."/>
            <person name="Wilson R.K."/>
        </authorList>
    </citation>
    <scope>NUCLEOTIDE SEQUENCE [LARGE SCALE GENOMIC DNA]</scope>
    <source>
        <strain evidence="1 2">ATCC 29863</strain>
    </source>
</reference>
<dbReference type="HOGENOM" id="CLU_1105853_0_0_9"/>
<proteinExistence type="predicted"/>